<dbReference type="Pfam" id="PF07006">
    <property type="entry name" value="DUF1310"/>
    <property type="match status" value="1"/>
</dbReference>
<dbReference type="OrthoDB" id="2990855at2"/>
<evidence type="ECO:0000313" key="2">
    <source>
        <dbReference type="Proteomes" id="UP000425411"/>
    </source>
</evidence>
<proteinExistence type="predicted"/>
<keyword evidence="2" id="KW-1185">Reference proteome</keyword>
<dbReference type="GeneID" id="93208285"/>
<dbReference type="Proteomes" id="UP000425411">
    <property type="component" value="Chromosome"/>
</dbReference>
<organism evidence="1 2">
    <name type="scientific">Gemella morbillorum</name>
    <dbReference type="NCBI Taxonomy" id="29391"/>
    <lineage>
        <taxon>Bacteria</taxon>
        <taxon>Bacillati</taxon>
        <taxon>Bacillota</taxon>
        <taxon>Bacilli</taxon>
        <taxon>Bacillales</taxon>
        <taxon>Gemellaceae</taxon>
        <taxon>Gemella</taxon>
    </lineage>
</organism>
<sequence length="119" mass="13693">MRKRILGALTFIAAVGGVIYMKNNPKYKEIIQTVKTADARGLYEKIIFEKDKLAFTTKSKIKDYKIDYESIKQVGEKIFARLIVNNDEKLSIDTVINEGEPLVEEVKHSEELDELLKEE</sequence>
<evidence type="ECO:0000313" key="1">
    <source>
        <dbReference type="EMBL" id="QGS08588.1"/>
    </source>
</evidence>
<reference evidence="1 2" key="1">
    <citation type="submission" date="2019-11" db="EMBL/GenBank/DDBJ databases">
        <title>FDA dAtabase for Regulatory Grade micrObial Sequences (FDA-ARGOS): Supporting development and validation of Infectious Disease Dx tests.</title>
        <authorList>
            <person name="Turner S."/>
            <person name="Byrd R."/>
            <person name="Tallon L."/>
            <person name="Sadzewicz L."/>
            <person name="Vavikolanu K."/>
            <person name="Mehta A."/>
            <person name="Aluvathingal J."/>
            <person name="Nadendla S."/>
            <person name="Myers T."/>
            <person name="Yan Y."/>
            <person name="Sichtig H."/>
        </authorList>
    </citation>
    <scope>NUCLEOTIDE SEQUENCE [LARGE SCALE GENOMIC DNA]</scope>
    <source>
        <strain evidence="1 2">FDAARGOS_741</strain>
    </source>
</reference>
<dbReference type="InterPro" id="IPR010738">
    <property type="entry name" value="DUF1310"/>
</dbReference>
<dbReference type="AlphaFoldDB" id="A0A2X4N9G2"/>
<dbReference type="RefSeq" id="WP_004633700.1">
    <property type="nucleotide sequence ID" value="NZ_CAXSSU010000002.1"/>
</dbReference>
<dbReference type="EMBL" id="CP046314">
    <property type="protein sequence ID" value="QGS08588.1"/>
    <property type="molecule type" value="Genomic_DNA"/>
</dbReference>
<protein>
    <submittedName>
        <fullName evidence="1">DUF1310 family protein</fullName>
    </submittedName>
</protein>
<name>A0A2X4N9G2_9BACL</name>
<accession>A0A2X4N9G2</accession>
<gene>
    <name evidence="1" type="ORF">FOC49_01175</name>
</gene>